<proteinExistence type="predicted"/>
<protein>
    <submittedName>
        <fullName evidence="3">Uncharacterized protein</fullName>
    </submittedName>
</protein>
<sequence length="134" mass="14832">MLARAKQLPDSYCKKQCKTSPLPFLLLFVVSLRSNLTIGAVDPGAEQPENSQETKRSHSHHRIFGVFILFLHLSGLGQSFIGENKLRFLVFNGNKLCEREASEVVVVNFGSSRVPVEDSELSPEGRSSSRGLTD</sequence>
<feature type="compositionally biased region" description="Polar residues" evidence="1">
    <location>
        <begin position="125"/>
        <end position="134"/>
    </location>
</feature>
<evidence type="ECO:0000256" key="2">
    <source>
        <dbReference type="SAM" id="Phobius"/>
    </source>
</evidence>
<keyword evidence="2" id="KW-0812">Transmembrane</keyword>
<feature type="region of interest" description="Disordered" evidence="1">
    <location>
        <begin position="115"/>
        <end position="134"/>
    </location>
</feature>
<gene>
    <name evidence="3" type="ORF">AV530_018603</name>
</gene>
<keyword evidence="2" id="KW-0472">Membrane</keyword>
<dbReference type="EMBL" id="LSYS01000210">
    <property type="protein sequence ID" value="OPJ90585.1"/>
    <property type="molecule type" value="Genomic_DNA"/>
</dbReference>
<evidence type="ECO:0000313" key="4">
    <source>
        <dbReference type="Proteomes" id="UP000190648"/>
    </source>
</evidence>
<comment type="caution">
    <text evidence="3">The sequence shown here is derived from an EMBL/GenBank/DDBJ whole genome shotgun (WGS) entry which is preliminary data.</text>
</comment>
<feature type="transmembrane region" description="Helical" evidence="2">
    <location>
        <begin position="63"/>
        <end position="81"/>
    </location>
</feature>
<organism evidence="3 4">
    <name type="scientific">Patagioenas fasciata monilis</name>
    <dbReference type="NCBI Taxonomy" id="372326"/>
    <lineage>
        <taxon>Eukaryota</taxon>
        <taxon>Metazoa</taxon>
        <taxon>Chordata</taxon>
        <taxon>Craniata</taxon>
        <taxon>Vertebrata</taxon>
        <taxon>Euteleostomi</taxon>
        <taxon>Archelosauria</taxon>
        <taxon>Archosauria</taxon>
        <taxon>Dinosauria</taxon>
        <taxon>Saurischia</taxon>
        <taxon>Theropoda</taxon>
        <taxon>Coelurosauria</taxon>
        <taxon>Aves</taxon>
        <taxon>Neognathae</taxon>
        <taxon>Neoaves</taxon>
        <taxon>Columbimorphae</taxon>
        <taxon>Columbiformes</taxon>
        <taxon>Columbidae</taxon>
        <taxon>Patagioenas</taxon>
    </lineage>
</organism>
<dbReference type="Proteomes" id="UP000190648">
    <property type="component" value="Unassembled WGS sequence"/>
</dbReference>
<accession>A0A1V4L1P4</accession>
<keyword evidence="4" id="KW-1185">Reference proteome</keyword>
<evidence type="ECO:0000256" key="1">
    <source>
        <dbReference type="SAM" id="MobiDB-lite"/>
    </source>
</evidence>
<reference evidence="3 4" key="1">
    <citation type="submission" date="2016-02" db="EMBL/GenBank/DDBJ databases">
        <title>Band-tailed pigeon sequencing and assembly.</title>
        <authorList>
            <person name="Soares A.E."/>
            <person name="Novak B.J."/>
            <person name="Rice E.S."/>
            <person name="O'Connell B."/>
            <person name="Chang D."/>
            <person name="Weber S."/>
            <person name="Shapiro B."/>
        </authorList>
    </citation>
    <scope>NUCLEOTIDE SEQUENCE [LARGE SCALE GENOMIC DNA]</scope>
    <source>
        <strain evidence="3">BTP2013</strain>
        <tissue evidence="3">Blood</tissue>
    </source>
</reference>
<keyword evidence="2" id="KW-1133">Transmembrane helix</keyword>
<dbReference type="AlphaFoldDB" id="A0A1V4L1P4"/>
<name>A0A1V4L1P4_PATFA</name>
<evidence type="ECO:0000313" key="3">
    <source>
        <dbReference type="EMBL" id="OPJ90585.1"/>
    </source>
</evidence>